<dbReference type="AlphaFoldDB" id="A0A426XIE2"/>
<feature type="compositionally biased region" description="Basic and acidic residues" evidence="1">
    <location>
        <begin position="45"/>
        <end position="56"/>
    </location>
</feature>
<feature type="non-terminal residue" evidence="2">
    <location>
        <position position="56"/>
    </location>
</feature>
<accession>A0A426XIE2</accession>
<organism evidence="2 3">
    <name type="scientific">Ensete ventricosum</name>
    <name type="common">Abyssinian banana</name>
    <name type="synonym">Musa ensete</name>
    <dbReference type="NCBI Taxonomy" id="4639"/>
    <lineage>
        <taxon>Eukaryota</taxon>
        <taxon>Viridiplantae</taxon>
        <taxon>Streptophyta</taxon>
        <taxon>Embryophyta</taxon>
        <taxon>Tracheophyta</taxon>
        <taxon>Spermatophyta</taxon>
        <taxon>Magnoliopsida</taxon>
        <taxon>Liliopsida</taxon>
        <taxon>Zingiberales</taxon>
        <taxon>Musaceae</taxon>
        <taxon>Ensete</taxon>
    </lineage>
</organism>
<dbReference type="Proteomes" id="UP000287651">
    <property type="component" value="Unassembled WGS sequence"/>
</dbReference>
<name>A0A426XIE2_ENSVE</name>
<sequence length="56" mass="6261">MAAISFARIYEGKLNRDNRKNKSINQPVVSKPTAPPPSTPNPGRLTREELQERSAK</sequence>
<evidence type="ECO:0000313" key="3">
    <source>
        <dbReference type="Proteomes" id="UP000287651"/>
    </source>
</evidence>
<protein>
    <submittedName>
        <fullName evidence="2">Uncharacterized protein</fullName>
    </submittedName>
</protein>
<feature type="region of interest" description="Disordered" evidence="1">
    <location>
        <begin position="12"/>
        <end position="56"/>
    </location>
</feature>
<proteinExistence type="predicted"/>
<evidence type="ECO:0000256" key="1">
    <source>
        <dbReference type="SAM" id="MobiDB-lite"/>
    </source>
</evidence>
<gene>
    <name evidence="2" type="ORF">B296_00053404</name>
</gene>
<dbReference type="EMBL" id="AMZH03020364">
    <property type="protein sequence ID" value="RRT39224.1"/>
    <property type="molecule type" value="Genomic_DNA"/>
</dbReference>
<reference evidence="2 3" key="1">
    <citation type="journal article" date="2014" name="Agronomy (Basel)">
        <title>A Draft Genome Sequence for Ensete ventricosum, the Drought-Tolerant Tree Against Hunger.</title>
        <authorList>
            <person name="Harrison J."/>
            <person name="Moore K.A."/>
            <person name="Paszkiewicz K."/>
            <person name="Jones T."/>
            <person name="Grant M."/>
            <person name="Ambacheew D."/>
            <person name="Muzemil S."/>
            <person name="Studholme D.J."/>
        </authorList>
    </citation>
    <scope>NUCLEOTIDE SEQUENCE [LARGE SCALE GENOMIC DNA]</scope>
</reference>
<evidence type="ECO:0000313" key="2">
    <source>
        <dbReference type="EMBL" id="RRT39224.1"/>
    </source>
</evidence>
<comment type="caution">
    <text evidence="2">The sequence shown here is derived from an EMBL/GenBank/DDBJ whole genome shotgun (WGS) entry which is preliminary data.</text>
</comment>